<organism evidence="2 3">
    <name type="scientific">Dokdonella soli</name>
    <dbReference type="NCBI Taxonomy" id="529810"/>
    <lineage>
        <taxon>Bacteria</taxon>
        <taxon>Pseudomonadati</taxon>
        <taxon>Pseudomonadota</taxon>
        <taxon>Gammaproteobacteria</taxon>
        <taxon>Lysobacterales</taxon>
        <taxon>Rhodanobacteraceae</taxon>
        <taxon>Dokdonella</taxon>
    </lineage>
</organism>
<dbReference type="InterPro" id="IPR048020">
    <property type="entry name" value="Transpos_IS3"/>
</dbReference>
<dbReference type="Pfam" id="PF13683">
    <property type="entry name" value="rve_3"/>
    <property type="match status" value="1"/>
</dbReference>
<name>A0ABN1ID85_9GAMM</name>
<dbReference type="InterPro" id="IPR025948">
    <property type="entry name" value="HTH-like_dom"/>
</dbReference>
<protein>
    <recommendedName>
        <fullName evidence="1">Integrase catalytic domain-containing protein</fullName>
    </recommendedName>
</protein>
<dbReference type="PANTHER" id="PTHR47515">
    <property type="entry name" value="LOW CALCIUM RESPONSE LOCUS PROTEIN T"/>
    <property type="match status" value="1"/>
</dbReference>
<dbReference type="NCBIfam" id="NF033516">
    <property type="entry name" value="transpos_IS3"/>
    <property type="match status" value="1"/>
</dbReference>
<comment type="caution">
    <text evidence="2">The sequence shown here is derived from an EMBL/GenBank/DDBJ whole genome shotgun (WGS) entry which is preliminary data.</text>
</comment>
<dbReference type="InterPro" id="IPR001584">
    <property type="entry name" value="Integrase_cat-core"/>
</dbReference>
<dbReference type="Pfam" id="PF13276">
    <property type="entry name" value="HTH_21"/>
    <property type="match status" value="1"/>
</dbReference>
<reference evidence="2 3" key="1">
    <citation type="journal article" date="2019" name="Int. J. Syst. Evol. Microbiol.">
        <title>The Global Catalogue of Microorganisms (GCM) 10K type strain sequencing project: providing services to taxonomists for standard genome sequencing and annotation.</title>
        <authorList>
            <consortium name="The Broad Institute Genomics Platform"/>
            <consortium name="The Broad Institute Genome Sequencing Center for Infectious Disease"/>
            <person name="Wu L."/>
            <person name="Ma J."/>
        </authorList>
    </citation>
    <scope>NUCLEOTIDE SEQUENCE [LARGE SCALE GENOMIC DNA]</scope>
    <source>
        <strain evidence="2 3">JCM 15421</strain>
    </source>
</reference>
<sequence length="285" mass="33338">MVTPAQRREAVSWLQETRTVSERCACRVVRQPRATQRRRRGRRDKAPKAEARLLDLAYAHPAWGCPKLHQQLRREGHRINHKRTERLYGQHGLALRRRRRRRLSDRVRQPLVRPLRPNQCWSMDFMSDSLADGRAYRTFNVIDDYARDALAIEIDISLTANRVVRTLEQRCEWHGAPEAIRSDNSPEFRSETVQAWAKARNIRWDFIQPGCPAQNAYIERFNGTYRLEVLDANAFRTLDEARAATADWLAIYNEQRTHSAIGHLPPLAFKQRRQQRESLEKAGLG</sequence>
<dbReference type="PROSITE" id="PS50994">
    <property type="entry name" value="INTEGRASE"/>
    <property type="match status" value="1"/>
</dbReference>
<gene>
    <name evidence="2" type="ORF">GCM10009105_07900</name>
</gene>
<dbReference type="Proteomes" id="UP001501523">
    <property type="component" value="Unassembled WGS sequence"/>
</dbReference>
<dbReference type="InterPro" id="IPR012337">
    <property type="entry name" value="RNaseH-like_sf"/>
</dbReference>
<evidence type="ECO:0000313" key="3">
    <source>
        <dbReference type="Proteomes" id="UP001501523"/>
    </source>
</evidence>
<dbReference type="SUPFAM" id="SSF53098">
    <property type="entry name" value="Ribonuclease H-like"/>
    <property type="match status" value="1"/>
</dbReference>
<keyword evidence="3" id="KW-1185">Reference proteome</keyword>
<evidence type="ECO:0000259" key="1">
    <source>
        <dbReference type="PROSITE" id="PS50994"/>
    </source>
</evidence>
<dbReference type="Gene3D" id="3.30.420.10">
    <property type="entry name" value="Ribonuclease H-like superfamily/Ribonuclease H"/>
    <property type="match status" value="1"/>
</dbReference>
<dbReference type="PANTHER" id="PTHR47515:SF2">
    <property type="entry name" value="INTEGRASE CORE DOMAIN PROTEIN"/>
    <property type="match status" value="1"/>
</dbReference>
<feature type="domain" description="Integrase catalytic" evidence="1">
    <location>
        <begin position="113"/>
        <end position="273"/>
    </location>
</feature>
<dbReference type="InterPro" id="IPR036397">
    <property type="entry name" value="RNaseH_sf"/>
</dbReference>
<proteinExistence type="predicted"/>
<evidence type="ECO:0000313" key="2">
    <source>
        <dbReference type="EMBL" id="GAA0708366.1"/>
    </source>
</evidence>
<accession>A0ABN1ID85</accession>
<dbReference type="EMBL" id="BAAAEU010000004">
    <property type="protein sequence ID" value="GAA0708366.1"/>
    <property type="molecule type" value="Genomic_DNA"/>
</dbReference>